<dbReference type="HOGENOM" id="CLU_453562_0_0_1"/>
<sequence>MPRVTVSEAKPSKLGWPYFRPRTEEEIKAARLGWPFFKPKAAYPNFDLYPPAYPHLEIYPDVSPLKSQKPVVIVSLPRTAPSYPNFDLYPAGYPNLVIYPDVLFTSHIPSGGSLKGKSLPVALPCPAPGYPDFDLYPMGYPNLEIYPAVTSRIVSVSRPAPKPVTVRLAAPAVVYPEFNLYPATYPTLVIYPSVASSRTTRVSLPKSESKVSVRLPSTTGYPVFDLYPAVYPNLVVYPLAPSTVRSKPASRCSEVFVLWAGYPTFDLYPAIYPWVTPYPPCSFQLARPIALSPESKPQRWVPRKTHKTLHDEWVAARPKLQIATPLLPPQPQPTAPLPALLEVSPPVAPAVRSRARSGTVVRPLAAPPRGQLPPPPLLPSLPPPRAEPSLHQSPASVSRSREELHALIFGQSEITAQDVVVSPVAEGPVTAIAISPPAQRAPSRRSPSLSPPGGIRVGLPSHPGFMVPGNRRSVAERRATFAMQDPSPSLARSNTTSRMSTARSLTVLAERDDVPGLPKSPKSPLSRSVSLSRMKTNDDLFKQRQSLLNSPRRPSTADSNPLSVLSEFPSPPVSARSSMVGSPAGPPRPISKLDTSKYPFLR</sequence>
<dbReference type="STRING" id="1051891.A0A0C3LFZ7"/>
<feature type="compositionally biased region" description="Low complexity" evidence="1">
    <location>
        <begin position="515"/>
        <end position="533"/>
    </location>
</feature>
<evidence type="ECO:0000313" key="3">
    <source>
        <dbReference type="Proteomes" id="UP000054248"/>
    </source>
</evidence>
<reference evidence="2 3" key="1">
    <citation type="submission" date="2014-04" db="EMBL/GenBank/DDBJ databases">
        <authorList>
            <consortium name="DOE Joint Genome Institute"/>
            <person name="Kuo A."/>
            <person name="Girlanda M."/>
            <person name="Perotto S."/>
            <person name="Kohler A."/>
            <person name="Nagy L.G."/>
            <person name="Floudas D."/>
            <person name="Copeland A."/>
            <person name="Barry K.W."/>
            <person name="Cichocki N."/>
            <person name="Veneault-Fourrey C."/>
            <person name="LaButti K."/>
            <person name="Lindquist E.A."/>
            <person name="Lipzen A."/>
            <person name="Lundell T."/>
            <person name="Morin E."/>
            <person name="Murat C."/>
            <person name="Sun H."/>
            <person name="Tunlid A."/>
            <person name="Henrissat B."/>
            <person name="Grigoriev I.V."/>
            <person name="Hibbett D.S."/>
            <person name="Martin F."/>
            <person name="Nordberg H.P."/>
            <person name="Cantor M.N."/>
            <person name="Hua S.X."/>
        </authorList>
    </citation>
    <scope>NUCLEOTIDE SEQUENCE [LARGE SCALE GENOMIC DNA]</scope>
    <source>
        <strain evidence="2 3">MUT 4182</strain>
    </source>
</reference>
<feature type="compositionally biased region" description="Polar residues" evidence="1">
    <location>
        <begin position="486"/>
        <end position="504"/>
    </location>
</feature>
<gene>
    <name evidence="2" type="ORF">M407DRAFT_18328</name>
</gene>
<evidence type="ECO:0000256" key="1">
    <source>
        <dbReference type="SAM" id="MobiDB-lite"/>
    </source>
</evidence>
<proteinExistence type="predicted"/>
<accession>A0A0C3LFZ7</accession>
<organism evidence="2 3">
    <name type="scientific">Tulasnella calospora MUT 4182</name>
    <dbReference type="NCBI Taxonomy" id="1051891"/>
    <lineage>
        <taxon>Eukaryota</taxon>
        <taxon>Fungi</taxon>
        <taxon>Dikarya</taxon>
        <taxon>Basidiomycota</taxon>
        <taxon>Agaricomycotina</taxon>
        <taxon>Agaricomycetes</taxon>
        <taxon>Cantharellales</taxon>
        <taxon>Tulasnellaceae</taxon>
        <taxon>Tulasnella</taxon>
    </lineage>
</organism>
<dbReference type="Proteomes" id="UP000054248">
    <property type="component" value="Unassembled WGS sequence"/>
</dbReference>
<dbReference type="AlphaFoldDB" id="A0A0C3LFZ7"/>
<feature type="region of interest" description="Disordered" evidence="1">
    <location>
        <begin position="482"/>
        <end position="602"/>
    </location>
</feature>
<feature type="region of interest" description="Disordered" evidence="1">
    <location>
        <begin position="353"/>
        <end position="399"/>
    </location>
</feature>
<reference evidence="3" key="2">
    <citation type="submission" date="2015-01" db="EMBL/GenBank/DDBJ databases">
        <title>Evolutionary Origins and Diversification of the Mycorrhizal Mutualists.</title>
        <authorList>
            <consortium name="DOE Joint Genome Institute"/>
            <consortium name="Mycorrhizal Genomics Consortium"/>
            <person name="Kohler A."/>
            <person name="Kuo A."/>
            <person name="Nagy L.G."/>
            <person name="Floudas D."/>
            <person name="Copeland A."/>
            <person name="Barry K.W."/>
            <person name="Cichocki N."/>
            <person name="Veneault-Fourrey C."/>
            <person name="LaButti K."/>
            <person name="Lindquist E.A."/>
            <person name="Lipzen A."/>
            <person name="Lundell T."/>
            <person name="Morin E."/>
            <person name="Murat C."/>
            <person name="Riley R."/>
            <person name="Ohm R."/>
            <person name="Sun H."/>
            <person name="Tunlid A."/>
            <person name="Henrissat B."/>
            <person name="Grigoriev I.V."/>
            <person name="Hibbett D.S."/>
            <person name="Martin F."/>
        </authorList>
    </citation>
    <scope>NUCLEOTIDE SEQUENCE [LARGE SCALE GENOMIC DNA]</scope>
    <source>
        <strain evidence="3">MUT 4182</strain>
    </source>
</reference>
<feature type="compositionally biased region" description="Pro residues" evidence="1">
    <location>
        <begin position="370"/>
        <end position="386"/>
    </location>
</feature>
<keyword evidence="3" id="KW-1185">Reference proteome</keyword>
<evidence type="ECO:0000313" key="2">
    <source>
        <dbReference type="EMBL" id="KIO32868.1"/>
    </source>
</evidence>
<name>A0A0C3LFZ7_9AGAM</name>
<protein>
    <submittedName>
        <fullName evidence="2">Uncharacterized protein</fullName>
    </submittedName>
</protein>
<dbReference type="OrthoDB" id="3269353at2759"/>
<dbReference type="EMBL" id="KN822952">
    <property type="protein sequence ID" value="KIO32868.1"/>
    <property type="molecule type" value="Genomic_DNA"/>
</dbReference>
<feature type="compositionally biased region" description="Polar residues" evidence="1">
    <location>
        <begin position="543"/>
        <end position="563"/>
    </location>
</feature>
<feature type="region of interest" description="Disordered" evidence="1">
    <location>
        <begin position="433"/>
        <end position="452"/>
    </location>
</feature>